<dbReference type="EMBL" id="MU864442">
    <property type="protein sequence ID" value="KAK4185713.1"/>
    <property type="molecule type" value="Genomic_DNA"/>
</dbReference>
<evidence type="ECO:0000313" key="2">
    <source>
        <dbReference type="EMBL" id="KAK4185713.1"/>
    </source>
</evidence>
<evidence type="ECO:0000313" key="3">
    <source>
        <dbReference type="Proteomes" id="UP001302126"/>
    </source>
</evidence>
<feature type="region of interest" description="Disordered" evidence="1">
    <location>
        <begin position="271"/>
        <end position="317"/>
    </location>
</feature>
<protein>
    <submittedName>
        <fullName evidence="2">Uncharacterized protein</fullName>
    </submittedName>
</protein>
<sequence>MDFTEEEKCLLDALRTRTVESRMQTDIYGNPRPRMFRPVVMRKRRGRHRRIPPAMVENEPQIQLPEPVEESAPSVPPASPTNGTMETQAPPVPTCVQHLSLVIRSIPTAAAQSSSTSQAASPSPSLPPQSSSASIPPATSSHSLPIQRTVSLPPPSPLHATAQLCPLFLKRKRDQRLPDPQTLTEYATTALHCQNSIDHSEGFTNHFRPSNSKRKRSEGSVSGREEDFEDAFNSQLTLNVDDNTDDPERLIHFRRADRRPSLASFGSFKYSYHSESSDGVRSSSSGHSSVQMRPTRVRLSPSFASSSKVTTEDRDEG</sequence>
<organism evidence="2 3">
    <name type="scientific">Podospora australis</name>
    <dbReference type="NCBI Taxonomy" id="1536484"/>
    <lineage>
        <taxon>Eukaryota</taxon>
        <taxon>Fungi</taxon>
        <taxon>Dikarya</taxon>
        <taxon>Ascomycota</taxon>
        <taxon>Pezizomycotina</taxon>
        <taxon>Sordariomycetes</taxon>
        <taxon>Sordariomycetidae</taxon>
        <taxon>Sordariales</taxon>
        <taxon>Podosporaceae</taxon>
        <taxon>Podospora</taxon>
    </lineage>
</organism>
<gene>
    <name evidence="2" type="ORF">QBC35DRAFT_298314</name>
</gene>
<dbReference type="AlphaFoldDB" id="A0AAN6WQ71"/>
<name>A0AAN6WQ71_9PEZI</name>
<reference evidence="2" key="1">
    <citation type="journal article" date="2023" name="Mol. Phylogenet. Evol.">
        <title>Genome-scale phylogeny and comparative genomics of the fungal order Sordariales.</title>
        <authorList>
            <person name="Hensen N."/>
            <person name="Bonometti L."/>
            <person name="Westerberg I."/>
            <person name="Brannstrom I.O."/>
            <person name="Guillou S."/>
            <person name="Cros-Aarteil S."/>
            <person name="Calhoun S."/>
            <person name="Haridas S."/>
            <person name="Kuo A."/>
            <person name="Mondo S."/>
            <person name="Pangilinan J."/>
            <person name="Riley R."/>
            <person name="LaButti K."/>
            <person name="Andreopoulos B."/>
            <person name="Lipzen A."/>
            <person name="Chen C."/>
            <person name="Yan M."/>
            <person name="Daum C."/>
            <person name="Ng V."/>
            <person name="Clum A."/>
            <person name="Steindorff A."/>
            <person name="Ohm R.A."/>
            <person name="Martin F."/>
            <person name="Silar P."/>
            <person name="Natvig D.O."/>
            <person name="Lalanne C."/>
            <person name="Gautier V."/>
            <person name="Ament-Velasquez S.L."/>
            <person name="Kruys A."/>
            <person name="Hutchinson M.I."/>
            <person name="Powell A.J."/>
            <person name="Barry K."/>
            <person name="Miller A.N."/>
            <person name="Grigoriev I.V."/>
            <person name="Debuchy R."/>
            <person name="Gladieux P."/>
            <person name="Hiltunen Thoren M."/>
            <person name="Johannesson H."/>
        </authorList>
    </citation>
    <scope>NUCLEOTIDE SEQUENCE</scope>
    <source>
        <strain evidence="2">PSN309</strain>
    </source>
</reference>
<feature type="region of interest" description="Disordered" evidence="1">
    <location>
        <begin position="56"/>
        <end position="91"/>
    </location>
</feature>
<accession>A0AAN6WQ71</accession>
<evidence type="ECO:0000256" key="1">
    <source>
        <dbReference type="SAM" id="MobiDB-lite"/>
    </source>
</evidence>
<dbReference type="Proteomes" id="UP001302126">
    <property type="component" value="Unassembled WGS sequence"/>
</dbReference>
<keyword evidence="3" id="KW-1185">Reference proteome</keyword>
<proteinExistence type="predicted"/>
<feature type="region of interest" description="Disordered" evidence="1">
    <location>
        <begin position="112"/>
        <end position="157"/>
    </location>
</feature>
<feature type="region of interest" description="Disordered" evidence="1">
    <location>
        <begin position="200"/>
        <end position="228"/>
    </location>
</feature>
<feature type="compositionally biased region" description="Low complexity" evidence="1">
    <location>
        <begin position="273"/>
        <end position="290"/>
    </location>
</feature>
<reference evidence="2" key="2">
    <citation type="submission" date="2023-05" db="EMBL/GenBank/DDBJ databases">
        <authorList>
            <consortium name="Lawrence Berkeley National Laboratory"/>
            <person name="Steindorff A."/>
            <person name="Hensen N."/>
            <person name="Bonometti L."/>
            <person name="Westerberg I."/>
            <person name="Brannstrom I.O."/>
            <person name="Guillou S."/>
            <person name="Cros-Aarteil S."/>
            <person name="Calhoun S."/>
            <person name="Haridas S."/>
            <person name="Kuo A."/>
            <person name="Mondo S."/>
            <person name="Pangilinan J."/>
            <person name="Riley R."/>
            <person name="Labutti K."/>
            <person name="Andreopoulos B."/>
            <person name="Lipzen A."/>
            <person name="Chen C."/>
            <person name="Yanf M."/>
            <person name="Daum C."/>
            <person name="Ng V."/>
            <person name="Clum A."/>
            <person name="Ohm R."/>
            <person name="Martin F."/>
            <person name="Silar P."/>
            <person name="Natvig D."/>
            <person name="Lalanne C."/>
            <person name="Gautier V."/>
            <person name="Ament-Velasquez S.L."/>
            <person name="Kruys A."/>
            <person name="Hutchinson M.I."/>
            <person name="Powell A.J."/>
            <person name="Barry K."/>
            <person name="Miller A.N."/>
            <person name="Grigoriev I.V."/>
            <person name="Debuchy R."/>
            <person name="Gladieux P."/>
            <person name="Thoren M.H."/>
            <person name="Johannesson H."/>
        </authorList>
    </citation>
    <scope>NUCLEOTIDE SEQUENCE</scope>
    <source>
        <strain evidence="2">PSN309</strain>
    </source>
</reference>
<feature type="compositionally biased region" description="Low complexity" evidence="1">
    <location>
        <begin position="112"/>
        <end position="141"/>
    </location>
</feature>
<comment type="caution">
    <text evidence="2">The sequence shown here is derived from an EMBL/GenBank/DDBJ whole genome shotgun (WGS) entry which is preliminary data.</text>
</comment>